<gene>
    <name evidence="2" type="ORF">TIFTF001_043276</name>
</gene>
<comment type="caution">
    <text evidence="2">The sequence shown here is derived from an EMBL/GenBank/DDBJ whole genome shotgun (WGS) entry which is preliminary data.</text>
</comment>
<evidence type="ECO:0000256" key="1">
    <source>
        <dbReference type="SAM" id="MobiDB-lite"/>
    </source>
</evidence>
<reference evidence="2" key="1">
    <citation type="submission" date="2023-07" db="EMBL/GenBank/DDBJ databases">
        <title>draft genome sequence of fig (Ficus carica).</title>
        <authorList>
            <person name="Takahashi T."/>
            <person name="Nishimura K."/>
        </authorList>
    </citation>
    <scope>NUCLEOTIDE SEQUENCE</scope>
</reference>
<dbReference type="Proteomes" id="UP001187192">
    <property type="component" value="Unassembled WGS sequence"/>
</dbReference>
<proteinExistence type="predicted"/>
<feature type="region of interest" description="Disordered" evidence="1">
    <location>
        <begin position="1"/>
        <end position="36"/>
    </location>
</feature>
<evidence type="ECO:0000313" key="2">
    <source>
        <dbReference type="EMBL" id="GMN21291.1"/>
    </source>
</evidence>
<keyword evidence="3" id="KW-1185">Reference proteome</keyword>
<sequence>MGTGLHTLPLLRRREKPSISSKLRRKPCSHAEEPELRRTELRDLVELAGGERNLVGRSELVVEDRALLSEQERNGQRDERER</sequence>
<organism evidence="2 3">
    <name type="scientific">Ficus carica</name>
    <name type="common">Common fig</name>
    <dbReference type="NCBI Taxonomy" id="3494"/>
    <lineage>
        <taxon>Eukaryota</taxon>
        <taxon>Viridiplantae</taxon>
        <taxon>Streptophyta</taxon>
        <taxon>Embryophyta</taxon>
        <taxon>Tracheophyta</taxon>
        <taxon>Spermatophyta</taxon>
        <taxon>Magnoliopsida</taxon>
        <taxon>eudicotyledons</taxon>
        <taxon>Gunneridae</taxon>
        <taxon>Pentapetalae</taxon>
        <taxon>rosids</taxon>
        <taxon>fabids</taxon>
        <taxon>Rosales</taxon>
        <taxon>Moraceae</taxon>
        <taxon>Ficeae</taxon>
        <taxon>Ficus</taxon>
    </lineage>
</organism>
<name>A0AA87ZAY3_FICCA</name>
<dbReference type="AlphaFoldDB" id="A0AA87ZAY3"/>
<dbReference type="EMBL" id="BTGU01002727">
    <property type="protein sequence ID" value="GMN21291.1"/>
    <property type="molecule type" value="Genomic_DNA"/>
</dbReference>
<protein>
    <submittedName>
        <fullName evidence="2">Uncharacterized protein</fullName>
    </submittedName>
</protein>
<evidence type="ECO:0000313" key="3">
    <source>
        <dbReference type="Proteomes" id="UP001187192"/>
    </source>
</evidence>
<accession>A0AA87ZAY3</accession>